<protein>
    <recommendedName>
        <fullName evidence="6">Leucine-rich repeat domain-containing protein</fullName>
    </recommendedName>
</protein>
<evidence type="ECO:0008006" key="6">
    <source>
        <dbReference type="Google" id="ProtNLM"/>
    </source>
</evidence>
<keyword evidence="2" id="KW-0677">Repeat</keyword>
<keyword evidence="3" id="KW-0732">Signal</keyword>
<organism evidence="4 5">
    <name type="scientific">Thalassotalea marina</name>
    <dbReference type="NCBI Taxonomy" id="1673741"/>
    <lineage>
        <taxon>Bacteria</taxon>
        <taxon>Pseudomonadati</taxon>
        <taxon>Pseudomonadota</taxon>
        <taxon>Gammaproteobacteria</taxon>
        <taxon>Alteromonadales</taxon>
        <taxon>Colwelliaceae</taxon>
        <taxon>Thalassotalea</taxon>
    </lineage>
</organism>
<dbReference type="SUPFAM" id="SSF52058">
    <property type="entry name" value="L domain-like"/>
    <property type="match status" value="3"/>
</dbReference>
<evidence type="ECO:0000313" key="4">
    <source>
        <dbReference type="EMBL" id="GHF92251.1"/>
    </source>
</evidence>
<keyword evidence="1" id="KW-0433">Leucine-rich repeat</keyword>
<dbReference type="RefSeq" id="WP_189770003.1">
    <property type="nucleotide sequence ID" value="NZ_BNCK01000004.1"/>
</dbReference>
<dbReference type="AlphaFoldDB" id="A0A919EJQ5"/>
<evidence type="ECO:0000256" key="1">
    <source>
        <dbReference type="ARBA" id="ARBA00022614"/>
    </source>
</evidence>
<evidence type="ECO:0000256" key="2">
    <source>
        <dbReference type="ARBA" id="ARBA00022737"/>
    </source>
</evidence>
<dbReference type="PROSITE" id="PS51450">
    <property type="entry name" value="LRR"/>
    <property type="match status" value="2"/>
</dbReference>
<dbReference type="Gene3D" id="2.60.40.3010">
    <property type="match status" value="1"/>
</dbReference>
<dbReference type="PANTHER" id="PTHR46652:SF3">
    <property type="entry name" value="LEUCINE-RICH REPEAT-CONTAINING PROTEIN 9"/>
    <property type="match status" value="1"/>
</dbReference>
<gene>
    <name evidence="4" type="ORF">GCM10017161_20420</name>
</gene>
<dbReference type="Pfam" id="PF22352">
    <property type="entry name" value="K319L-like_PKD"/>
    <property type="match status" value="1"/>
</dbReference>
<evidence type="ECO:0000256" key="3">
    <source>
        <dbReference type="SAM" id="SignalP"/>
    </source>
</evidence>
<evidence type="ECO:0000313" key="5">
    <source>
        <dbReference type="Proteomes" id="UP000623842"/>
    </source>
</evidence>
<dbReference type="Proteomes" id="UP000623842">
    <property type="component" value="Unassembled WGS sequence"/>
</dbReference>
<dbReference type="SMART" id="SM00365">
    <property type="entry name" value="LRR_SD22"/>
    <property type="match status" value="4"/>
</dbReference>
<dbReference type="Gene3D" id="3.80.10.10">
    <property type="entry name" value="Ribonuclease Inhibitor"/>
    <property type="match status" value="4"/>
</dbReference>
<dbReference type="EMBL" id="BNCK01000004">
    <property type="protein sequence ID" value="GHF92251.1"/>
    <property type="molecule type" value="Genomic_DNA"/>
</dbReference>
<dbReference type="InterPro" id="IPR032675">
    <property type="entry name" value="LRR_dom_sf"/>
</dbReference>
<feature type="signal peptide" evidence="3">
    <location>
        <begin position="1"/>
        <end position="19"/>
    </location>
</feature>
<feature type="chain" id="PRO_5036734094" description="Leucine-rich repeat domain-containing protein" evidence="3">
    <location>
        <begin position="20"/>
        <end position="918"/>
    </location>
</feature>
<sequence>MASRIFKSSLALITLSILAACGGGGSGGNSSKSSSKNQAPTLAQISPLDVKERDVFTITANASDSDGSISSYSWKQVSGTTLELTVSDGATAEFVAPSVDEDETITLSVTVTDNNGGSATQEVSVSIGAYQNLSELTFDDNALKQCLDANGISDVGYEIITCSNNSLMSLSDLSHFENLKQLTIESAQLTDIDALTDKATITHLKLKGSSVEDLTPINTLVQLESLELYDAWLREWRSNSLSGLNFENQTGLKKLVLSNSNNYHRTQFDTEKLIKAVGLSSLELKSVFMVNSEHLSKLDNLTSLALESSFNDSNSLSFLLNKNNITTLILKEIPVSDFSALGTLSNLKELTIHTTSSTPDYSAIYTLENLESLELSKRYQHGGGFSLDQTSSKETIKTLKTTNIAVEGLESLPEFVSLEELTLSNAGITSVFQISKLQSLKRLEIAGNHQLNDISPLIDLHSLSYLNLSDNRQITELSSLKNMTQLESLVLTNVSSNITLDVLANLTSLKNIVLTNSYHSSLDVLADVTSLESIVIDNTYKIDTIRSLEKLVNLESIVVQRSELKDLSFIKDNLNLKSIDVSVNKLENLDDLEKLTKLERLYLLNSPALSNVEGVSALSELKELEISHNGLITDLNALENTIKLEVLKLSYLSEIDDVSALNNLNNLYHVELHNFASLLCDSVNSLIDSRPNTSVSYGSFCVSNPINWDIIESEQLKQCIKNGSREINEVRYFSCTVDKTSTLAGLEQFTKLETMDLYGIKVEMDLTPLSELSLLTNITFRQFGLKTFPDFRELSNLMYLNVSGNSLETFNASRLPSSISSIAVDGVLTQLDFNKYLPKVTYINFEYNDIKTVTGIDNLPVLNTVYISYNKLSSLNVFYNSNLHRISVYGNNDLTCEDIKGLKENSPSVYISHWMSCN</sequence>
<dbReference type="InterPro" id="IPR001611">
    <property type="entry name" value="Leu-rich_rpt"/>
</dbReference>
<dbReference type="PANTHER" id="PTHR46652">
    <property type="entry name" value="LEUCINE-RICH REPEAT AND IQ DOMAIN-CONTAINING PROTEIN 1-RELATED"/>
    <property type="match status" value="1"/>
</dbReference>
<reference evidence="4" key="1">
    <citation type="journal article" date="2014" name="Int. J. Syst. Evol. Microbiol.">
        <title>Complete genome sequence of Corynebacterium casei LMG S-19264T (=DSM 44701T), isolated from a smear-ripened cheese.</title>
        <authorList>
            <consortium name="US DOE Joint Genome Institute (JGI-PGF)"/>
            <person name="Walter F."/>
            <person name="Albersmeier A."/>
            <person name="Kalinowski J."/>
            <person name="Ruckert C."/>
        </authorList>
    </citation>
    <scope>NUCLEOTIDE SEQUENCE</scope>
    <source>
        <strain evidence="4">KCTC 42731</strain>
    </source>
</reference>
<accession>A0A919EJQ5</accession>
<reference evidence="4" key="2">
    <citation type="submission" date="2020-09" db="EMBL/GenBank/DDBJ databases">
        <authorList>
            <person name="Sun Q."/>
            <person name="Kim S."/>
        </authorList>
    </citation>
    <scope>NUCLEOTIDE SEQUENCE</scope>
    <source>
        <strain evidence="4">KCTC 42731</strain>
    </source>
</reference>
<name>A0A919EJQ5_9GAMM</name>
<dbReference type="PROSITE" id="PS51257">
    <property type="entry name" value="PROKAR_LIPOPROTEIN"/>
    <property type="match status" value="1"/>
</dbReference>
<keyword evidence="5" id="KW-1185">Reference proteome</keyword>
<comment type="caution">
    <text evidence="4">The sequence shown here is derived from an EMBL/GenBank/DDBJ whole genome shotgun (WGS) entry which is preliminary data.</text>
</comment>
<proteinExistence type="predicted"/>
<dbReference type="InterPro" id="IPR050836">
    <property type="entry name" value="SDS22/Internalin_LRR"/>
</dbReference>